<feature type="domain" description="PPIase FKBP-type" evidence="14">
    <location>
        <begin position="449"/>
        <end position="568"/>
    </location>
</feature>
<keyword evidence="9 13" id="KW-0472">Membrane</keyword>
<dbReference type="GO" id="GO:0009507">
    <property type="term" value="C:chloroplast"/>
    <property type="evidence" value="ECO:0007669"/>
    <property type="project" value="TreeGrafter"/>
</dbReference>
<keyword evidence="10 15" id="KW-0675">Receptor</keyword>
<comment type="subcellular location">
    <subcellularLocation>
        <location evidence="1">Endoplasmic reticulum membrane</location>
        <topology evidence="1">Multi-pass membrane protein</topology>
    </subcellularLocation>
</comment>
<feature type="compositionally biased region" description="Gly residues" evidence="12">
    <location>
        <begin position="8"/>
        <end position="24"/>
    </location>
</feature>
<keyword evidence="16" id="KW-1185">Reference proteome</keyword>
<evidence type="ECO:0000256" key="11">
    <source>
        <dbReference type="PROSITE-ProRule" id="PRU00277"/>
    </source>
</evidence>
<evidence type="ECO:0000256" key="2">
    <source>
        <dbReference type="ARBA" id="ARBA00010120"/>
    </source>
</evidence>
<feature type="transmembrane region" description="Helical" evidence="13">
    <location>
        <begin position="212"/>
        <end position="233"/>
    </location>
</feature>
<dbReference type="GO" id="GO:0006621">
    <property type="term" value="P:protein retention in ER lumen"/>
    <property type="evidence" value="ECO:0007669"/>
    <property type="project" value="InterPro"/>
</dbReference>
<dbReference type="InterPro" id="IPR044208">
    <property type="entry name" value="FKBP19-like"/>
</dbReference>
<dbReference type="GO" id="GO:0046923">
    <property type="term" value="F:ER retention sequence binding"/>
    <property type="evidence" value="ECO:0007669"/>
    <property type="project" value="InterPro"/>
</dbReference>
<keyword evidence="7" id="KW-0653">Protein transport</keyword>
<evidence type="ECO:0000256" key="9">
    <source>
        <dbReference type="ARBA" id="ARBA00023136"/>
    </source>
</evidence>
<evidence type="ECO:0000313" key="15">
    <source>
        <dbReference type="EMBL" id="PSC76101.1"/>
    </source>
</evidence>
<dbReference type="EMBL" id="LHPF02000001">
    <property type="protein sequence ID" value="PSC76101.1"/>
    <property type="molecule type" value="Genomic_DNA"/>
</dbReference>
<evidence type="ECO:0000259" key="14">
    <source>
        <dbReference type="PROSITE" id="PS50059"/>
    </source>
</evidence>
<dbReference type="OrthoDB" id="7694678at2759"/>
<feature type="transmembrane region" description="Helical" evidence="13">
    <location>
        <begin position="286"/>
        <end position="307"/>
    </location>
</feature>
<comment type="catalytic activity">
    <reaction evidence="11">
        <text>[protein]-peptidylproline (omega=180) = [protein]-peptidylproline (omega=0)</text>
        <dbReference type="Rhea" id="RHEA:16237"/>
        <dbReference type="Rhea" id="RHEA-COMP:10747"/>
        <dbReference type="Rhea" id="RHEA-COMP:10748"/>
        <dbReference type="ChEBI" id="CHEBI:83833"/>
        <dbReference type="ChEBI" id="CHEBI:83834"/>
        <dbReference type="EC" id="5.2.1.8"/>
    </reaction>
</comment>
<dbReference type="Proteomes" id="UP000239649">
    <property type="component" value="Unassembled WGS sequence"/>
</dbReference>
<evidence type="ECO:0000256" key="4">
    <source>
        <dbReference type="ARBA" id="ARBA00022692"/>
    </source>
</evidence>
<reference evidence="15 16" key="1">
    <citation type="journal article" date="2018" name="Plant J.">
        <title>Genome sequences of Chlorella sorokiniana UTEX 1602 and Micractinium conductrix SAG 241.80: implications to maltose excretion by a green alga.</title>
        <authorList>
            <person name="Arriola M.B."/>
            <person name="Velmurugan N."/>
            <person name="Zhang Y."/>
            <person name="Plunkett M.H."/>
            <person name="Hondzo H."/>
            <person name="Barney B.M."/>
        </authorList>
    </citation>
    <scope>NUCLEOTIDE SEQUENCE [LARGE SCALE GENOMIC DNA]</scope>
    <source>
        <strain evidence="15 16">SAG 241.80</strain>
    </source>
</reference>
<comment type="similarity">
    <text evidence="2">Belongs to the ERD2 family.</text>
</comment>
<dbReference type="STRING" id="554055.A0A2P6VPT3"/>
<dbReference type="AlphaFoldDB" id="A0A2P6VPT3"/>
<feature type="transmembrane region" description="Helical" evidence="13">
    <location>
        <begin position="189"/>
        <end position="206"/>
    </location>
</feature>
<evidence type="ECO:0000313" key="16">
    <source>
        <dbReference type="Proteomes" id="UP000239649"/>
    </source>
</evidence>
<keyword evidence="11" id="KW-0697">Rotamase</keyword>
<feature type="transmembrane region" description="Helical" evidence="13">
    <location>
        <begin position="76"/>
        <end position="94"/>
    </location>
</feature>
<evidence type="ECO:0000256" key="8">
    <source>
        <dbReference type="ARBA" id="ARBA00022989"/>
    </source>
</evidence>
<dbReference type="InterPro" id="IPR001179">
    <property type="entry name" value="PPIase_FKBP_dom"/>
</dbReference>
<proteinExistence type="inferred from homology"/>
<dbReference type="EC" id="5.2.1.8" evidence="11"/>
<dbReference type="GO" id="GO:0009579">
    <property type="term" value="C:thylakoid"/>
    <property type="evidence" value="ECO:0007669"/>
    <property type="project" value="TreeGrafter"/>
</dbReference>
<keyword evidence="6" id="KW-0931">ER-Golgi transport</keyword>
<dbReference type="PRINTS" id="PR00660">
    <property type="entry name" value="ERLUMENR"/>
</dbReference>
<feature type="compositionally biased region" description="Low complexity" evidence="12">
    <location>
        <begin position="27"/>
        <end position="37"/>
    </location>
</feature>
<gene>
    <name evidence="15" type="primary">g162</name>
    <name evidence="15" type="ORF">C2E20_0162</name>
</gene>
<keyword evidence="5" id="KW-0256">Endoplasmic reticulum</keyword>
<dbReference type="Pfam" id="PF00810">
    <property type="entry name" value="ER_lumen_recept"/>
    <property type="match status" value="1"/>
</dbReference>
<feature type="transmembrane region" description="Helical" evidence="13">
    <location>
        <begin position="156"/>
        <end position="177"/>
    </location>
</feature>
<dbReference type="InterPro" id="IPR046357">
    <property type="entry name" value="PPIase_dom_sf"/>
</dbReference>
<organism evidence="15 16">
    <name type="scientific">Micractinium conductrix</name>
    <dbReference type="NCBI Taxonomy" id="554055"/>
    <lineage>
        <taxon>Eukaryota</taxon>
        <taxon>Viridiplantae</taxon>
        <taxon>Chlorophyta</taxon>
        <taxon>core chlorophytes</taxon>
        <taxon>Trebouxiophyceae</taxon>
        <taxon>Chlorellales</taxon>
        <taxon>Chlorellaceae</taxon>
        <taxon>Chlorella clade</taxon>
        <taxon>Micractinium</taxon>
    </lineage>
</organism>
<accession>A0A2P6VPT3</accession>
<keyword evidence="3" id="KW-0813">Transport</keyword>
<keyword evidence="11" id="KW-0413">Isomerase</keyword>
<dbReference type="PROSITE" id="PS50059">
    <property type="entry name" value="FKBP_PPIASE"/>
    <property type="match status" value="1"/>
</dbReference>
<evidence type="ECO:0000256" key="1">
    <source>
        <dbReference type="ARBA" id="ARBA00004477"/>
    </source>
</evidence>
<evidence type="ECO:0000256" key="13">
    <source>
        <dbReference type="SAM" id="Phobius"/>
    </source>
</evidence>
<evidence type="ECO:0000256" key="10">
    <source>
        <dbReference type="ARBA" id="ARBA00023170"/>
    </source>
</evidence>
<keyword evidence="8 13" id="KW-1133">Transmembrane helix</keyword>
<keyword evidence="4 13" id="KW-0812">Transmembrane</keyword>
<evidence type="ECO:0000256" key="5">
    <source>
        <dbReference type="ARBA" id="ARBA00022824"/>
    </source>
</evidence>
<evidence type="ECO:0000256" key="7">
    <source>
        <dbReference type="ARBA" id="ARBA00022927"/>
    </source>
</evidence>
<feature type="transmembrane region" description="Helical" evidence="13">
    <location>
        <begin position="245"/>
        <end position="266"/>
    </location>
</feature>
<dbReference type="GO" id="GO:0015031">
    <property type="term" value="P:protein transport"/>
    <property type="evidence" value="ECO:0007669"/>
    <property type="project" value="UniProtKB-KW"/>
</dbReference>
<dbReference type="PANTHER" id="PTHR47717:SF1">
    <property type="entry name" value="PEPTIDYL-PROLYL CIS-TRANS ISOMERASE FKBP19, CHLOROPLASTIC"/>
    <property type="match status" value="1"/>
</dbReference>
<dbReference type="Gene3D" id="3.10.50.40">
    <property type="match status" value="1"/>
</dbReference>
<feature type="region of interest" description="Disordered" evidence="12">
    <location>
        <begin position="1"/>
        <end position="52"/>
    </location>
</feature>
<evidence type="ECO:0000256" key="3">
    <source>
        <dbReference type="ARBA" id="ARBA00022448"/>
    </source>
</evidence>
<dbReference type="GO" id="GO:0003755">
    <property type="term" value="F:peptidyl-prolyl cis-trans isomerase activity"/>
    <property type="evidence" value="ECO:0007669"/>
    <property type="project" value="UniProtKB-KW"/>
</dbReference>
<name>A0A2P6VPT3_9CHLO</name>
<dbReference type="SUPFAM" id="SSF54534">
    <property type="entry name" value="FKBP-like"/>
    <property type="match status" value="1"/>
</dbReference>
<protein>
    <recommendedName>
        <fullName evidence="11">peptidylprolyl isomerase</fullName>
        <ecNumber evidence="11">5.2.1.8</ecNumber>
    </recommendedName>
</protein>
<dbReference type="PANTHER" id="PTHR47717">
    <property type="entry name" value="PEPTIDYL-PROLYL CIS-TRANS ISOMERASE FKBP19, CHLOROPLASTIC"/>
    <property type="match status" value="1"/>
</dbReference>
<comment type="caution">
    <text evidence="15">The sequence shown here is derived from an EMBL/GenBank/DDBJ whole genome shotgun (WGS) entry which is preliminary data.</text>
</comment>
<dbReference type="InterPro" id="IPR000133">
    <property type="entry name" value="ER_ret_rcpt"/>
</dbReference>
<dbReference type="GO" id="GO:0016192">
    <property type="term" value="P:vesicle-mediated transport"/>
    <property type="evidence" value="ECO:0007669"/>
    <property type="project" value="UniProtKB-KW"/>
</dbReference>
<evidence type="ECO:0000256" key="12">
    <source>
        <dbReference type="SAM" id="MobiDB-lite"/>
    </source>
</evidence>
<dbReference type="Pfam" id="PF00254">
    <property type="entry name" value="FKBP_C"/>
    <property type="match status" value="1"/>
</dbReference>
<evidence type="ECO:0000256" key="6">
    <source>
        <dbReference type="ARBA" id="ARBA00022892"/>
    </source>
</evidence>
<sequence length="568" mass="61533">MYQQGGFQPPGGFGGPPGGFGGPSGAPPFGGHAPAPYHGGGQPERQQDDRYAGKGAKDPVLAVSRWLKARSQKERLYLSIVGGVLALLLLWFVVEDHDTLFILSESVHFLGIGLLAYKLIKKRAAGGLSLRTQELTAAFLLVRLFCSFMMEYDIHTLLDAMTLVGTGWVIFSLRGPLKESYQKDLDSTNPLIVVVPCFLMAIVAHPSTRHFILFRIFWAFCVYLEAVSVLPQLRMMQKAKVVEKFTAHYVFALGLSRFISCAHWILQILDGDKYLWQALGSGLWPVMVLVSEIVQTGILADFCYYYIKSYAQGTGVIHLPAGIVNMSTATAQTLVAGPAAVRAFSSGAVNAPRRLRVTCSAARDEQQLSEQLARRQLLAAAAGGAALLAGGGLATPAAQAVIQGYEPMPALANKDYGKARMTYSDYVQTPSGLQYQDLKPGSGPTPKAGQTCVVDWSGVTIGYYGRPFEARNKAKGGAFTGDEKEFYRFVLGSNTVIPAFEEAVAGMQVGGIRRIIVPVELGYPDNDYNKLGPKPTTFSGKRALGFVLGNQGMIDKTLLFDIELIAIR</sequence>
<dbReference type="GO" id="GO:0005789">
    <property type="term" value="C:endoplasmic reticulum membrane"/>
    <property type="evidence" value="ECO:0007669"/>
    <property type="project" value="UniProtKB-SubCell"/>
</dbReference>